<sequence>MTCRSILARKSTNVLNQQRAYILDAAEPFCPYQTLATRRLSRGLCRNPARSNYGGFAGIAAYQGNSLETRVRREEEREHLGGVIMMPLAKPSCQRFAALGDAHLIKKEDIRNEGKFDGVDQRIVGKIAGQHSLWTWCAALKGLPGN</sequence>
<reference evidence="1" key="1">
    <citation type="submission" date="2023-06" db="EMBL/GenBank/DDBJ databases">
        <authorList>
            <consortium name="Lawrence Berkeley National Laboratory"/>
            <person name="Ahrendt S."/>
            <person name="Sahu N."/>
            <person name="Indic B."/>
            <person name="Wong-Bajracharya J."/>
            <person name="Merenyi Z."/>
            <person name="Ke H.-M."/>
            <person name="Monk M."/>
            <person name="Kocsube S."/>
            <person name="Drula E."/>
            <person name="Lipzen A."/>
            <person name="Balint B."/>
            <person name="Henrissat B."/>
            <person name="Andreopoulos B."/>
            <person name="Martin F.M."/>
            <person name="Harder C.B."/>
            <person name="Rigling D."/>
            <person name="Ford K.L."/>
            <person name="Foster G.D."/>
            <person name="Pangilinan J."/>
            <person name="Papanicolaou A."/>
            <person name="Barry K."/>
            <person name="LaButti K."/>
            <person name="Viragh M."/>
            <person name="Koriabine M."/>
            <person name="Yan M."/>
            <person name="Riley R."/>
            <person name="Champramary S."/>
            <person name="Plett K.L."/>
            <person name="Tsai I.J."/>
            <person name="Slot J."/>
            <person name="Sipos G."/>
            <person name="Plett J."/>
            <person name="Nagy L.G."/>
            <person name="Grigoriev I.V."/>
        </authorList>
    </citation>
    <scope>NUCLEOTIDE SEQUENCE</scope>
    <source>
        <strain evidence="1">ICMP 16352</strain>
    </source>
</reference>
<organism evidence="1 2">
    <name type="scientific">Armillaria novae-zelandiae</name>
    <dbReference type="NCBI Taxonomy" id="153914"/>
    <lineage>
        <taxon>Eukaryota</taxon>
        <taxon>Fungi</taxon>
        <taxon>Dikarya</taxon>
        <taxon>Basidiomycota</taxon>
        <taxon>Agaricomycotina</taxon>
        <taxon>Agaricomycetes</taxon>
        <taxon>Agaricomycetidae</taxon>
        <taxon>Agaricales</taxon>
        <taxon>Marasmiineae</taxon>
        <taxon>Physalacriaceae</taxon>
        <taxon>Armillaria</taxon>
    </lineage>
</organism>
<proteinExistence type="predicted"/>
<dbReference type="EMBL" id="JAUEPR010000053">
    <property type="protein sequence ID" value="KAK0471233.1"/>
    <property type="molecule type" value="Genomic_DNA"/>
</dbReference>
<evidence type="ECO:0000313" key="1">
    <source>
        <dbReference type="EMBL" id="KAK0471233.1"/>
    </source>
</evidence>
<accession>A0AA39NTK7</accession>
<keyword evidence="2" id="KW-1185">Reference proteome</keyword>
<gene>
    <name evidence="1" type="ORF">IW261DRAFT_1425355</name>
</gene>
<comment type="caution">
    <text evidence="1">The sequence shown here is derived from an EMBL/GenBank/DDBJ whole genome shotgun (WGS) entry which is preliminary data.</text>
</comment>
<name>A0AA39NTK7_9AGAR</name>
<dbReference type="Proteomes" id="UP001175227">
    <property type="component" value="Unassembled WGS sequence"/>
</dbReference>
<evidence type="ECO:0000313" key="2">
    <source>
        <dbReference type="Proteomes" id="UP001175227"/>
    </source>
</evidence>
<protein>
    <submittedName>
        <fullName evidence="1">Uncharacterized protein</fullName>
    </submittedName>
</protein>
<dbReference type="AlphaFoldDB" id="A0AA39NTK7"/>